<evidence type="ECO:0000313" key="1">
    <source>
        <dbReference type="EMBL" id="MDR6511889.1"/>
    </source>
</evidence>
<gene>
    <name evidence="1" type="ORF">J2792_002765</name>
</gene>
<dbReference type="EMBL" id="JAVDRD010000006">
    <property type="protein sequence ID" value="MDR6511889.1"/>
    <property type="molecule type" value="Genomic_DNA"/>
</dbReference>
<dbReference type="InterPro" id="IPR036622">
    <property type="entry name" value="LigA_sf"/>
</dbReference>
<dbReference type="SUPFAM" id="SSF48076">
    <property type="entry name" value="LigA subunit of an aromatic-ring-opening dioxygenase LigAB"/>
    <property type="match status" value="1"/>
</dbReference>
<keyword evidence="1" id="KW-0560">Oxidoreductase</keyword>
<dbReference type="GO" id="GO:0018579">
    <property type="term" value="F:protocatechuate 4,5-dioxygenase activity"/>
    <property type="evidence" value="ECO:0007669"/>
    <property type="project" value="UniProtKB-EC"/>
</dbReference>
<organism evidence="1 2">
    <name type="scientific">Novosphingobium capsulatum</name>
    <dbReference type="NCBI Taxonomy" id="13688"/>
    <lineage>
        <taxon>Bacteria</taxon>
        <taxon>Pseudomonadati</taxon>
        <taxon>Pseudomonadota</taxon>
        <taxon>Alphaproteobacteria</taxon>
        <taxon>Sphingomonadales</taxon>
        <taxon>Sphingomonadaceae</taxon>
        <taxon>Novosphingobium</taxon>
    </lineage>
</organism>
<reference evidence="1 2" key="1">
    <citation type="submission" date="2023-07" db="EMBL/GenBank/DDBJ databases">
        <title>Sorghum-associated microbial communities from plants grown in Nebraska, USA.</title>
        <authorList>
            <person name="Schachtman D."/>
        </authorList>
    </citation>
    <scope>NUCLEOTIDE SEQUENCE [LARGE SCALE GENOMIC DNA]</scope>
    <source>
        <strain evidence="1 2">DS1027</strain>
    </source>
</reference>
<proteinExistence type="predicted"/>
<dbReference type="EC" id="1.13.11.8" evidence="1"/>
<accession>A0ABU1MNH9</accession>
<comment type="caution">
    <text evidence="1">The sequence shown here is derived from an EMBL/GenBank/DDBJ whole genome shotgun (WGS) entry which is preliminary data.</text>
</comment>
<evidence type="ECO:0000313" key="2">
    <source>
        <dbReference type="Proteomes" id="UP001184150"/>
    </source>
</evidence>
<dbReference type="Gene3D" id="1.10.700.10">
    <property type="entry name" value="Dioxygenase LigAB, LigA subunit"/>
    <property type="match status" value="1"/>
</dbReference>
<dbReference type="RefSeq" id="WP_309805617.1">
    <property type="nucleotide sequence ID" value="NZ_JAVDRD010000006.1"/>
</dbReference>
<name>A0ABU1MNH9_9SPHN</name>
<sequence length="101" mass="11455">MTARNWVQDMPTEEAYAINRILYRVQHDRAEEIRFFDNPARYIADEPLSDAARAALDATDIGRLYLLGANPYLLRAYCLQLRVPEADYLAALRAVGDATHG</sequence>
<protein>
    <submittedName>
        <fullName evidence="1">Protocatechuate 4,5-dioxygenase alpha chain</fullName>
        <ecNumber evidence="1">1.13.11.8</ecNumber>
    </submittedName>
</protein>
<dbReference type="Proteomes" id="UP001184150">
    <property type="component" value="Unassembled WGS sequence"/>
</dbReference>
<keyword evidence="2" id="KW-1185">Reference proteome</keyword>